<reference evidence="1" key="1">
    <citation type="submission" date="2022-03" db="EMBL/GenBank/DDBJ databases">
        <authorList>
            <person name="Sayadi A."/>
        </authorList>
    </citation>
    <scope>NUCLEOTIDE SEQUENCE</scope>
</reference>
<proteinExistence type="predicted"/>
<accession>A0A9P0PTI2</accession>
<evidence type="ECO:0000313" key="2">
    <source>
        <dbReference type="Proteomes" id="UP001152888"/>
    </source>
</evidence>
<name>A0A9P0PTI2_ACAOB</name>
<sequence length="33" mass="4020">MKLYQILNRKPFEDLGKLQQSYFHLVNFQAHVL</sequence>
<dbReference type="Proteomes" id="UP001152888">
    <property type="component" value="Unassembled WGS sequence"/>
</dbReference>
<protein>
    <submittedName>
        <fullName evidence="1">Uncharacterized protein</fullName>
    </submittedName>
</protein>
<keyword evidence="2" id="KW-1185">Reference proteome</keyword>
<organism evidence="1 2">
    <name type="scientific">Acanthoscelides obtectus</name>
    <name type="common">Bean weevil</name>
    <name type="synonym">Bruchus obtectus</name>
    <dbReference type="NCBI Taxonomy" id="200917"/>
    <lineage>
        <taxon>Eukaryota</taxon>
        <taxon>Metazoa</taxon>
        <taxon>Ecdysozoa</taxon>
        <taxon>Arthropoda</taxon>
        <taxon>Hexapoda</taxon>
        <taxon>Insecta</taxon>
        <taxon>Pterygota</taxon>
        <taxon>Neoptera</taxon>
        <taxon>Endopterygota</taxon>
        <taxon>Coleoptera</taxon>
        <taxon>Polyphaga</taxon>
        <taxon>Cucujiformia</taxon>
        <taxon>Chrysomeloidea</taxon>
        <taxon>Chrysomelidae</taxon>
        <taxon>Bruchinae</taxon>
        <taxon>Bruchini</taxon>
        <taxon>Acanthoscelides</taxon>
    </lineage>
</organism>
<comment type="caution">
    <text evidence="1">The sequence shown here is derived from an EMBL/GenBank/DDBJ whole genome shotgun (WGS) entry which is preliminary data.</text>
</comment>
<gene>
    <name evidence="1" type="ORF">ACAOBT_LOCUS21378</name>
</gene>
<dbReference type="EMBL" id="CAKOFQ010007166">
    <property type="protein sequence ID" value="CAH1993197.1"/>
    <property type="molecule type" value="Genomic_DNA"/>
</dbReference>
<evidence type="ECO:0000313" key="1">
    <source>
        <dbReference type="EMBL" id="CAH1993197.1"/>
    </source>
</evidence>
<dbReference type="AlphaFoldDB" id="A0A9P0PTI2"/>